<sequence>MIQYLNALETSFPCYSLLYHLPLDNLILLVNKLKTKCIYLASKSEARKITTQPKTDSLRAKQLAGYGRPQTAAPQPPILLRLYKHSTECKLKTPRCTYLSPTTWLCGTVTASAYNSAFKAGKQNDEMEQWHETGS</sequence>
<evidence type="ECO:0000313" key="1">
    <source>
        <dbReference type="EMBL" id="CAD7014536.1"/>
    </source>
</evidence>
<dbReference type="AlphaFoldDB" id="A0A811VGK2"/>
<name>A0A811VGK2_CERCA</name>
<reference evidence="1" key="1">
    <citation type="submission" date="2020-11" db="EMBL/GenBank/DDBJ databases">
        <authorList>
            <person name="Whitehead M."/>
        </authorList>
    </citation>
    <scope>NUCLEOTIDE SEQUENCE</scope>
    <source>
        <strain evidence="1">EGII</strain>
    </source>
</reference>
<comment type="caution">
    <text evidence="1">The sequence shown here is derived from an EMBL/GenBank/DDBJ whole genome shotgun (WGS) entry which is preliminary data.</text>
</comment>
<organism evidence="1 2">
    <name type="scientific">Ceratitis capitata</name>
    <name type="common">Mediterranean fruit fly</name>
    <name type="synonym">Tephritis capitata</name>
    <dbReference type="NCBI Taxonomy" id="7213"/>
    <lineage>
        <taxon>Eukaryota</taxon>
        <taxon>Metazoa</taxon>
        <taxon>Ecdysozoa</taxon>
        <taxon>Arthropoda</taxon>
        <taxon>Hexapoda</taxon>
        <taxon>Insecta</taxon>
        <taxon>Pterygota</taxon>
        <taxon>Neoptera</taxon>
        <taxon>Endopterygota</taxon>
        <taxon>Diptera</taxon>
        <taxon>Brachycera</taxon>
        <taxon>Muscomorpha</taxon>
        <taxon>Tephritoidea</taxon>
        <taxon>Tephritidae</taxon>
        <taxon>Ceratitis</taxon>
        <taxon>Ceratitis</taxon>
    </lineage>
</organism>
<accession>A0A811VGK2</accession>
<evidence type="ECO:0000313" key="2">
    <source>
        <dbReference type="Proteomes" id="UP000606786"/>
    </source>
</evidence>
<protein>
    <submittedName>
        <fullName evidence="1">(Mediterranean fruit fly) hypothetical protein</fullName>
    </submittedName>
</protein>
<dbReference type="EMBL" id="CAJHJT010000056">
    <property type="protein sequence ID" value="CAD7014536.1"/>
    <property type="molecule type" value="Genomic_DNA"/>
</dbReference>
<proteinExistence type="predicted"/>
<keyword evidence="2" id="KW-1185">Reference proteome</keyword>
<gene>
    <name evidence="1" type="ORF">CCAP1982_LOCUS22537</name>
</gene>
<dbReference type="Proteomes" id="UP000606786">
    <property type="component" value="Unassembled WGS sequence"/>
</dbReference>